<dbReference type="InterPro" id="IPR036926">
    <property type="entry name" value="Thymidate_synth/dCMP_Mease_sf"/>
</dbReference>
<evidence type="ECO:0000256" key="1">
    <source>
        <dbReference type="ARBA" id="ARBA00022679"/>
    </source>
</evidence>
<dbReference type="Gene3D" id="3.30.572.10">
    <property type="entry name" value="Thymidylate synthase/dCMP hydroxymethylase domain"/>
    <property type="match status" value="1"/>
</dbReference>
<name>A0ABP6DKG2_9ACTN</name>
<dbReference type="Proteomes" id="UP001500151">
    <property type="component" value="Unassembled WGS sequence"/>
</dbReference>
<accession>A0ABP6DKG2</accession>
<sequence>MLTGRSLSGRTLAEAWEAGLELFRSPDHLYRHDSERGVAFEVPGLTLFVESADDLALPARYAYPSLVTEYAERVFGAERETSLLHRRMHAWPTREGATLDQIAQATALLRSSPDTRAAAFSLWQPESEYASDFPVSPVSGCFRVIDEAVHLLLVARSVDYWIGAVPELVVFARLLQKVADDLRRRPGGLVYHAWSAHVYEDDCLVHLMADGAP</sequence>
<reference evidence="4" key="1">
    <citation type="journal article" date="2019" name="Int. J. Syst. Evol. Microbiol.">
        <title>The Global Catalogue of Microorganisms (GCM) 10K type strain sequencing project: providing services to taxonomists for standard genome sequencing and annotation.</title>
        <authorList>
            <consortium name="The Broad Institute Genomics Platform"/>
            <consortium name="The Broad Institute Genome Sequencing Center for Infectious Disease"/>
            <person name="Wu L."/>
            <person name="Ma J."/>
        </authorList>
    </citation>
    <scope>NUCLEOTIDE SEQUENCE [LARGE SCALE GENOMIC DNA]</scope>
    <source>
        <strain evidence="4">JCM 4524</strain>
    </source>
</reference>
<comment type="caution">
    <text evidence="3">The sequence shown here is derived from an EMBL/GenBank/DDBJ whole genome shotgun (WGS) entry which is preliminary data.</text>
</comment>
<feature type="domain" description="Thymidylate synthase/dCMP hydroxymethylase" evidence="2">
    <location>
        <begin position="87"/>
        <end position="202"/>
    </location>
</feature>
<dbReference type="SUPFAM" id="SSF55831">
    <property type="entry name" value="Thymidylate synthase/dCMP hydroxymethylase"/>
    <property type="match status" value="1"/>
</dbReference>
<evidence type="ECO:0000259" key="2">
    <source>
        <dbReference type="Pfam" id="PF00303"/>
    </source>
</evidence>
<keyword evidence="4" id="KW-1185">Reference proteome</keyword>
<dbReference type="EMBL" id="BAAASJ010000044">
    <property type="protein sequence ID" value="GAA2642896.1"/>
    <property type="molecule type" value="Genomic_DNA"/>
</dbReference>
<dbReference type="RefSeq" id="WP_344392506.1">
    <property type="nucleotide sequence ID" value="NZ_BAAASJ010000044.1"/>
</dbReference>
<proteinExistence type="predicted"/>
<gene>
    <name evidence="3" type="ORF">GCM10010307_46230</name>
</gene>
<protein>
    <recommendedName>
        <fullName evidence="2">Thymidylate synthase/dCMP hydroxymethylase domain-containing protein</fullName>
    </recommendedName>
</protein>
<evidence type="ECO:0000313" key="4">
    <source>
        <dbReference type="Proteomes" id="UP001500151"/>
    </source>
</evidence>
<organism evidence="3 4">
    <name type="scientific">Streptomyces vastus</name>
    <dbReference type="NCBI Taxonomy" id="285451"/>
    <lineage>
        <taxon>Bacteria</taxon>
        <taxon>Bacillati</taxon>
        <taxon>Actinomycetota</taxon>
        <taxon>Actinomycetes</taxon>
        <taxon>Kitasatosporales</taxon>
        <taxon>Streptomycetaceae</taxon>
        <taxon>Streptomyces</taxon>
    </lineage>
</organism>
<evidence type="ECO:0000313" key="3">
    <source>
        <dbReference type="EMBL" id="GAA2642896.1"/>
    </source>
</evidence>
<dbReference type="InterPro" id="IPR023451">
    <property type="entry name" value="Thymidate_synth/dCMP_Mease_dom"/>
</dbReference>
<keyword evidence="1" id="KW-0808">Transferase</keyword>
<dbReference type="Pfam" id="PF00303">
    <property type="entry name" value="Thymidylat_synt"/>
    <property type="match status" value="1"/>
</dbReference>